<keyword evidence="3" id="KW-1185">Reference proteome</keyword>
<evidence type="ECO:0000313" key="3">
    <source>
        <dbReference type="Proteomes" id="UP000298458"/>
    </source>
</evidence>
<protein>
    <submittedName>
        <fullName evidence="2">Uncharacterized protein</fullName>
    </submittedName>
</protein>
<name>A0A4R9GBT1_9LEPT</name>
<reference evidence="2" key="1">
    <citation type="journal article" date="2019" name="PLoS Negl. Trop. Dis.">
        <title>Revisiting the worldwide diversity of Leptospira species in the environment.</title>
        <authorList>
            <person name="Vincent A.T."/>
            <person name="Schiettekatte O."/>
            <person name="Bourhy P."/>
            <person name="Veyrier F.J."/>
            <person name="Picardeau M."/>
        </authorList>
    </citation>
    <scope>NUCLEOTIDE SEQUENCE [LARGE SCALE GENOMIC DNA]</scope>
    <source>
        <strain evidence="2">SSW15</strain>
    </source>
</reference>
<accession>A0A4R9GBT1</accession>
<dbReference type="InterPro" id="IPR058179">
    <property type="entry name" value="LBF_4227-like"/>
</dbReference>
<evidence type="ECO:0000313" key="2">
    <source>
        <dbReference type="EMBL" id="TGK08835.1"/>
    </source>
</evidence>
<keyword evidence="1" id="KW-0812">Transmembrane</keyword>
<dbReference type="Proteomes" id="UP000298458">
    <property type="component" value="Unassembled WGS sequence"/>
</dbReference>
<sequence length="127" mass="14306">MARKREKSHTADTETPPKEAGGFFENFELRNHLLSLIDSFLEYIETLLLYLRKSAQVKIKQGLQAYLFLKISLYFLGIGVLFFLAAVFLFFLKTFGGDFLLASLGTGGVCIFFSFLSLGIAASRFKN</sequence>
<feature type="transmembrane region" description="Helical" evidence="1">
    <location>
        <begin position="99"/>
        <end position="122"/>
    </location>
</feature>
<proteinExistence type="predicted"/>
<comment type="caution">
    <text evidence="2">The sequence shown here is derived from an EMBL/GenBank/DDBJ whole genome shotgun (WGS) entry which is preliminary data.</text>
</comment>
<keyword evidence="1" id="KW-1133">Transmembrane helix</keyword>
<feature type="transmembrane region" description="Helical" evidence="1">
    <location>
        <begin position="71"/>
        <end position="93"/>
    </location>
</feature>
<dbReference type="OrthoDB" id="331254at2"/>
<gene>
    <name evidence="2" type="ORF">EHO60_12385</name>
</gene>
<organism evidence="2 3">
    <name type="scientific">Leptospira fletcheri</name>
    <dbReference type="NCBI Taxonomy" id="2484981"/>
    <lineage>
        <taxon>Bacteria</taxon>
        <taxon>Pseudomonadati</taxon>
        <taxon>Spirochaetota</taxon>
        <taxon>Spirochaetia</taxon>
        <taxon>Leptospirales</taxon>
        <taxon>Leptospiraceae</taxon>
        <taxon>Leptospira</taxon>
    </lineage>
</organism>
<dbReference type="EMBL" id="RQET01000009">
    <property type="protein sequence ID" value="TGK08835.1"/>
    <property type="molecule type" value="Genomic_DNA"/>
</dbReference>
<evidence type="ECO:0000256" key="1">
    <source>
        <dbReference type="SAM" id="Phobius"/>
    </source>
</evidence>
<keyword evidence="1" id="KW-0472">Membrane</keyword>
<dbReference type="AlphaFoldDB" id="A0A4R9GBT1"/>
<dbReference type="RefSeq" id="WP_135768522.1">
    <property type="nucleotide sequence ID" value="NZ_RQET01000009.1"/>
</dbReference>
<dbReference type="NCBIfam" id="NF047761">
    <property type="entry name" value="LBF_4227_fam"/>
    <property type="match status" value="1"/>
</dbReference>